<dbReference type="Proteomes" id="UP001610432">
    <property type="component" value="Unassembled WGS sequence"/>
</dbReference>
<evidence type="ECO:0000313" key="2">
    <source>
        <dbReference type="Proteomes" id="UP001610432"/>
    </source>
</evidence>
<comment type="caution">
    <text evidence="1">The sequence shown here is derived from an EMBL/GenBank/DDBJ whole genome shotgun (WGS) entry which is preliminary data.</text>
</comment>
<sequence length="448" mass="51805">MQKDKDVSGGSTLRNAFAEGATGLPIILESLGPIDRTMILQNLISEVRIRYGKRYKSLFDLEDVMTILEDKLNPTVRNLCETGDFTLARLRAIGKTPEDSKRSGVYLHILWRPGKEERFWLYVGQATNVSDRLRTHNDPYRRRRNPSLHYHVWDSATDMESVFVTLAESDAPVCLRSQLLLNMQEMWMSLIFQTLTPLQLDKFLPESVKRLWSGNNLNVALPLWQGFTGGEEQAVMEDACGGRLSFQQYLRSDDPTTRQWAEDARDSFNDIRNSPDPILRKYYQHLHLQRRLNAQKTWEHKQLQNIRQYLSTWVTTKVRKSHSGAIDEVACGKFRFAISKSLGLELSGGDDVSVRLHLTDTRHPNCYARKAEPRDPASRLAVSLRVCDARGLFRVWLKTEGTRNVNKMNSLVDILEVFSPEESRMFERRWHVKAMRPCDKSSRRNVYT</sequence>
<reference evidence="1 2" key="1">
    <citation type="submission" date="2024-07" db="EMBL/GenBank/DDBJ databases">
        <title>Section-level genome sequencing and comparative genomics of Aspergillus sections Usti and Cavernicolus.</title>
        <authorList>
            <consortium name="Lawrence Berkeley National Laboratory"/>
            <person name="Nybo J.L."/>
            <person name="Vesth T.C."/>
            <person name="Theobald S."/>
            <person name="Frisvad J.C."/>
            <person name="Larsen T.O."/>
            <person name="Kjaerboelling I."/>
            <person name="Rothschild-Mancinelli K."/>
            <person name="Lyhne E.K."/>
            <person name="Kogle M.E."/>
            <person name="Barry K."/>
            <person name="Clum A."/>
            <person name="Na H."/>
            <person name="Ledsgaard L."/>
            <person name="Lin J."/>
            <person name="Lipzen A."/>
            <person name="Kuo A."/>
            <person name="Riley R."/>
            <person name="Mondo S."/>
            <person name="Labutti K."/>
            <person name="Haridas S."/>
            <person name="Pangalinan J."/>
            <person name="Salamov A.A."/>
            <person name="Simmons B.A."/>
            <person name="Magnuson J.K."/>
            <person name="Chen J."/>
            <person name="Drula E."/>
            <person name="Henrissat B."/>
            <person name="Wiebenga A."/>
            <person name="Lubbers R.J."/>
            <person name="Gomes A.C."/>
            <person name="Macurrencykelacurrency M.R."/>
            <person name="Stajich J."/>
            <person name="Grigoriev I.V."/>
            <person name="Mortensen U.H."/>
            <person name="De Vries R.P."/>
            <person name="Baker S.E."/>
            <person name="Andersen M.R."/>
        </authorList>
    </citation>
    <scope>NUCLEOTIDE SEQUENCE [LARGE SCALE GENOMIC DNA]</scope>
    <source>
        <strain evidence="1 2">CBS 449.75</strain>
    </source>
</reference>
<accession>A0ABR4LQQ9</accession>
<name>A0ABR4LQQ9_9EURO</name>
<dbReference type="RefSeq" id="XP_070884686.1">
    <property type="nucleotide sequence ID" value="XM_071025108.1"/>
</dbReference>
<organism evidence="1 2">
    <name type="scientific">Aspergillus lucknowensis</name>
    <dbReference type="NCBI Taxonomy" id="176173"/>
    <lineage>
        <taxon>Eukaryota</taxon>
        <taxon>Fungi</taxon>
        <taxon>Dikarya</taxon>
        <taxon>Ascomycota</taxon>
        <taxon>Pezizomycotina</taxon>
        <taxon>Eurotiomycetes</taxon>
        <taxon>Eurotiomycetidae</taxon>
        <taxon>Eurotiales</taxon>
        <taxon>Aspergillaceae</taxon>
        <taxon>Aspergillus</taxon>
        <taxon>Aspergillus subgen. Nidulantes</taxon>
    </lineage>
</organism>
<proteinExistence type="predicted"/>
<dbReference type="EMBL" id="JBFXLQ010000030">
    <property type="protein sequence ID" value="KAL2865707.1"/>
    <property type="molecule type" value="Genomic_DNA"/>
</dbReference>
<evidence type="ECO:0008006" key="3">
    <source>
        <dbReference type="Google" id="ProtNLM"/>
    </source>
</evidence>
<protein>
    <recommendedName>
        <fullName evidence="3">GIY-YIG domain-containing protein</fullName>
    </recommendedName>
</protein>
<keyword evidence="2" id="KW-1185">Reference proteome</keyword>
<evidence type="ECO:0000313" key="1">
    <source>
        <dbReference type="EMBL" id="KAL2865707.1"/>
    </source>
</evidence>
<gene>
    <name evidence="1" type="ORF">BJX67DRAFT_173130</name>
</gene>
<dbReference type="GeneID" id="98140180"/>